<name>S4W018_9VIRU</name>
<protein>
    <recommendedName>
        <fullName evidence="3">F-box domain containing protein</fullName>
    </recommendedName>
</protein>
<gene>
    <name evidence="1" type="ORF">psal_cds_966</name>
</gene>
<reference evidence="1 2" key="1">
    <citation type="journal article" date="2013" name="Science">
        <title>Pandoraviruses: amoeba viruses with genomes up to 2.5 Mb reaching that of parasitic eukaryotes.</title>
        <authorList>
            <person name="Philippe N."/>
            <person name="Legendre M."/>
            <person name="Doutre G."/>
            <person name="Coute Y."/>
            <person name="Poirot O."/>
            <person name="Lescot M."/>
            <person name="Arslan D."/>
            <person name="Seltzer V."/>
            <person name="Bertaux L."/>
            <person name="Bruley C."/>
            <person name="Garin J."/>
            <person name="Claverie J.M."/>
            <person name="Abergel C."/>
        </authorList>
    </citation>
    <scope>NUCLEOTIDE SEQUENCE [LARGE SCALE GENOMIC DNA]</scope>
</reference>
<accession>S4W018</accession>
<dbReference type="EMBL" id="KC977571">
    <property type="protein sequence ID" value="AGO85121.2"/>
    <property type="molecule type" value="Genomic_DNA"/>
</dbReference>
<keyword evidence="2" id="KW-1185">Reference proteome</keyword>
<proteinExistence type="predicted"/>
<dbReference type="GeneID" id="16606908"/>
<evidence type="ECO:0000313" key="1">
    <source>
        <dbReference type="EMBL" id="AGO85121.2"/>
    </source>
</evidence>
<sequence length="347" mass="39009">MATCASLWRRLFIRDFSHLYNKGLPVAPWPHSDHPDDPWHEITVDFWRGTNALADMPPRCPPLAHLPAPFAHAFAAGKDWCWLYRVHARTVPEEPDASFSGPAAHWTSPTTVVRCDWIDGRAHGYVSHVTTSADRDEAIEWSEWMHDAADGRELWSVMCNATKIQHQAPADGLRGPYAFVFYRNGDRRWTTYNDSEPGAFVHIYASGTRCDGQHDAGAITLLSEHCIDGCAVTQIRNGKSHGVMQSFWHNGDTMSARYQDGEFVEVVDFVCSPTCPRTEYAGVRVVGCAWRRISIATSHTRGSYLAFVPDDDSDDARLFWRYVSDGLVGWDPRIRRTVLDTISAGSV</sequence>
<evidence type="ECO:0000313" key="2">
    <source>
        <dbReference type="Proteomes" id="UP000204584"/>
    </source>
</evidence>
<organism evidence="1 2">
    <name type="scientific">Pandoravirus salinus</name>
    <dbReference type="NCBI Taxonomy" id="1349410"/>
    <lineage>
        <taxon>Viruses</taxon>
        <taxon>Pandoravirus</taxon>
    </lineage>
</organism>
<dbReference type="KEGG" id="vg:16606908"/>
<evidence type="ECO:0008006" key="3">
    <source>
        <dbReference type="Google" id="ProtNLM"/>
    </source>
</evidence>
<dbReference type="Proteomes" id="UP000204584">
    <property type="component" value="Segment"/>
</dbReference>
<dbReference type="RefSeq" id="YP_008438195.2">
    <property type="nucleotide sequence ID" value="NC_022098.1"/>
</dbReference>